<dbReference type="InterPro" id="IPR040709">
    <property type="entry name" value="Importin_rep_1"/>
</dbReference>
<dbReference type="Pfam" id="PF18786">
    <property type="entry name" value="Importin_rep_2"/>
    <property type="match status" value="2"/>
</dbReference>
<dbReference type="PANTHER" id="PTHR12363">
    <property type="entry name" value="TRANSPORTIN 3 AND IMPORTIN 13"/>
    <property type="match status" value="1"/>
</dbReference>
<evidence type="ECO:0000256" key="3">
    <source>
        <dbReference type="ARBA" id="ARBA00007991"/>
    </source>
</evidence>
<name>Q4SCE8_TETNG</name>
<dbReference type="InterPro" id="IPR040944">
    <property type="entry name" value="Importin_rep_2"/>
</dbReference>
<dbReference type="AlphaFoldDB" id="Q4SCE8"/>
<dbReference type="InterPro" id="IPR011989">
    <property type="entry name" value="ARM-like"/>
</dbReference>
<dbReference type="GO" id="GO:0005737">
    <property type="term" value="C:cytoplasm"/>
    <property type="evidence" value="ECO:0007669"/>
    <property type="project" value="UniProtKB-SubCell"/>
</dbReference>
<evidence type="ECO:0000259" key="11">
    <source>
        <dbReference type="Pfam" id="PF08389"/>
    </source>
</evidence>
<dbReference type="Pfam" id="PF18806">
    <property type="entry name" value="Importin_rep_3"/>
    <property type="match status" value="1"/>
</dbReference>
<evidence type="ECO:0000313" key="12">
    <source>
        <dbReference type="EMBL" id="CAG01684.1"/>
    </source>
</evidence>
<evidence type="ECO:0000256" key="7">
    <source>
        <dbReference type="ARBA" id="ARBA00022737"/>
    </source>
</evidence>
<accession>Q4SCE8</accession>
<keyword evidence="9" id="KW-0539">Nucleus</keyword>
<dbReference type="Pfam" id="PF24140">
    <property type="entry name" value="TPR_TNPO3_IPO13_3rd"/>
    <property type="match status" value="1"/>
</dbReference>
<dbReference type="KEGG" id="tng:GSTEN00020529G001"/>
<dbReference type="GO" id="GO:0006606">
    <property type="term" value="P:protein import into nucleus"/>
    <property type="evidence" value="ECO:0007669"/>
    <property type="project" value="TreeGrafter"/>
</dbReference>
<dbReference type="InterPro" id="IPR057942">
    <property type="entry name" value="TPR_TNPO3_IPO13_3rd"/>
</dbReference>
<keyword evidence="7" id="KW-0677">Repeat</keyword>
<dbReference type="PANTHER" id="PTHR12363:SF33">
    <property type="entry name" value="IMPORTIN-13"/>
    <property type="match status" value="1"/>
</dbReference>
<evidence type="ECO:0000256" key="10">
    <source>
        <dbReference type="SAM" id="MobiDB-lite"/>
    </source>
</evidence>
<evidence type="ECO:0000256" key="4">
    <source>
        <dbReference type="ARBA" id="ARBA00016020"/>
    </source>
</evidence>
<dbReference type="GO" id="GO:0005634">
    <property type="term" value="C:nucleus"/>
    <property type="evidence" value="ECO:0007669"/>
    <property type="project" value="UniProtKB-SubCell"/>
</dbReference>
<dbReference type="InterPro" id="IPR016024">
    <property type="entry name" value="ARM-type_fold"/>
</dbReference>
<evidence type="ECO:0000256" key="9">
    <source>
        <dbReference type="ARBA" id="ARBA00023242"/>
    </source>
</evidence>
<proteinExistence type="inferred from homology"/>
<reference evidence="12" key="2">
    <citation type="submission" date="2004-02" db="EMBL/GenBank/DDBJ databases">
        <authorList>
            <consortium name="Genoscope"/>
            <consortium name="Whitehead Institute Centre for Genome Research"/>
        </authorList>
    </citation>
    <scope>NUCLEOTIDE SEQUENCE</scope>
</reference>
<dbReference type="SUPFAM" id="SSF48371">
    <property type="entry name" value="ARM repeat"/>
    <property type="match status" value="1"/>
</dbReference>
<dbReference type="InterPro" id="IPR057941">
    <property type="entry name" value="TPR_TNPO3_IPO13_2nd"/>
</dbReference>
<feature type="domain" description="Exportin-1/Importin-beta-like" evidence="11">
    <location>
        <begin position="179"/>
        <end position="324"/>
    </location>
</feature>
<keyword evidence="8" id="KW-0653">Protein transport</keyword>
<evidence type="ECO:0000256" key="1">
    <source>
        <dbReference type="ARBA" id="ARBA00004123"/>
    </source>
</evidence>
<gene>
    <name evidence="12" type="ORF">GSTENG00020529001</name>
</gene>
<feature type="region of interest" description="Disordered" evidence="10">
    <location>
        <begin position="329"/>
        <end position="362"/>
    </location>
</feature>
<reference evidence="12" key="1">
    <citation type="journal article" date="2004" name="Nature">
        <title>Genome duplication in the teleost fish Tetraodon nigroviridis reveals the early vertebrate proto-karyotype.</title>
        <authorList>
            <person name="Jaillon O."/>
            <person name="Aury J.-M."/>
            <person name="Brunet F."/>
            <person name="Petit J.-L."/>
            <person name="Stange-Thomann N."/>
            <person name="Mauceli E."/>
            <person name="Bouneau L."/>
            <person name="Fischer C."/>
            <person name="Ozouf-Costaz C."/>
            <person name="Bernot A."/>
            <person name="Nicaud S."/>
            <person name="Jaffe D."/>
            <person name="Fisher S."/>
            <person name="Lutfalla G."/>
            <person name="Dossat C."/>
            <person name="Segurens B."/>
            <person name="Dasilva C."/>
            <person name="Salanoubat M."/>
            <person name="Levy M."/>
            <person name="Boudet N."/>
            <person name="Castellano S."/>
            <person name="Anthouard V."/>
            <person name="Jubin C."/>
            <person name="Castelli V."/>
            <person name="Katinka M."/>
            <person name="Vacherie B."/>
            <person name="Biemont C."/>
            <person name="Skalli Z."/>
            <person name="Cattolico L."/>
            <person name="Poulain J."/>
            <person name="De Berardinis V."/>
            <person name="Cruaud C."/>
            <person name="Duprat S."/>
            <person name="Brottier P."/>
            <person name="Coutanceau J.-P."/>
            <person name="Gouzy J."/>
            <person name="Parra G."/>
            <person name="Lardier G."/>
            <person name="Chapple C."/>
            <person name="McKernan K.J."/>
            <person name="McEwan P."/>
            <person name="Bosak S."/>
            <person name="Kellis M."/>
            <person name="Volff J.-N."/>
            <person name="Guigo R."/>
            <person name="Zody M.C."/>
            <person name="Mesirov J."/>
            <person name="Lindblad-Toh K."/>
            <person name="Birren B."/>
            <person name="Nusbaum C."/>
            <person name="Kahn D."/>
            <person name="Robinson-Rechavi M."/>
            <person name="Laudet V."/>
            <person name="Schachter V."/>
            <person name="Quetier F."/>
            <person name="Saurin W."/>
            <person name="Scarpelli C."/>
            <person name="Wincker P."/>
            <person name="Lander E.S."/>
            <person name="Weissenbach J."/>
            <person name="Roest Crollius H."/>
        </authorList>
    </citation>
    <scope>NUCLEOTIDE SEQUENCE [LARGE SCALE GENOMIC DNA]</scope>
</reference>
<evidence type="ECO:0000256" key="6">
    <source>
        <dbReference type="ARBA" id="ARBA00022490"/>
    </source>
</evidence>
<comment type="similarity">
    <text evidence="3">Belongs to the importin beta family.</text>
</comment>
<protein>
    <recommendedName>
        <fullName evidence="4">Importin-13</fullName>
    </recommendedName>
</protein>
<evidence type="ECO:0000256" key="5">
    <source>
        <dbReference type="ARBA" id="ARBA00022448"/>
    </source>
</evidence>
<dbReference type="OrthoDB" id="2016913at2759"/>
<keyword evidence="5" id="KW-0813">Transport</keyword>
<dbReference type="InterPro" id="IPR013598">
    <property type="entry name" value="Exportin-1/Importin-b-like"/>
</dbReference>
<dbReference type="EMBL" id="CAAE01014655">
    <property type="protein sequence ID" value="CAG01684.1"/>
    <property type="molecule type" value="Genomic_DNA"/>
</dbReference>
<dbReference type="InterPro" id="IPR051345">
    <property type="entry name" value="Importin_beta-like_NTR"/>
</dbReference>
<sequence>ALDFTVENVEKAAVTANPLTRLWLSERERAITRTRFGEPEPPEITAVGSGERKRRPWVLTVVQQALHQLYYDPDIENKNLAQKWLMQAQVSPQAWQFCWALLSPEKVERCAQTPQHLNTREALIHLSSGLFQVPEIQYFGANALHTKISRYWSDIPSDQYESLKTQLFSQIACFSSGSKMVLTRLCVALASLALNTMPEAWPGAVAEMVRVFQEEGGGVDGRARCLALLELLTVLPEEFQTCRLPQYRKGQVRGALGREWGSVCPLLQQLLQRTDSPGAVKARVLRCLSSWVLLDVPLSESESLLHDCFGVLRDPELFDTAMEAIVNALSQPDSQRHGSPPLPLPQRARARRRERSSQGGGRSVNTLLKLVPQVLSLQDQLREAVQNGDMETCHGICRITVALGENQTRTLLEQVDHWQSFLALVNMIMFCTGIPGHYPVNETTSSLTLTFWYTLKDEIMSFEMEKRTLYLQVYRPMYFQLVDVLLHKAQFPADQEYASWSLDEKEQFRIYRVDISDTLMYVYEMLGAELLSNLYDKLGRLLTNVEQPASWQVGDKHTGSRNNRFLLEWVLQCALLPQHTEALLYGFQSIAETLDVNYSDVIPGLIGLISRISVNNVHLADTVMFTIGALAEWLADHPVMLGNVLPLVLHALGNPDLSISSVSTLKKICRECKADLPPYANNIVAVSQEVLIKQIHKTSQCMWLMQALGFLLSALPVEDILRNLHSLITPHIQQLEKLTNETPNPSNKLAIIHILGLLSNLFTTLDISKQDEESGDGSAPPVKPTSLPSGPNPWFCGFQVVVVLQQVFALIQNLLSKWLNDSQVVEAVCAIFEKSVKTLTHDFAPMVSQLSEMLGQMYSTIPQVSALDLTRQMLHIFSIETEHFSPIKALFELVTSVTLSIFQQGPRDHPDIVDSFMQLQAQALKRKPDLFLSDSLDVKAVFHCGVLSLKFPEAPTVKSTCFFFTELLARCSDVPPLARVVQEDGKLLIQAVLEAIGGGAPRSLMDQFAEVLFSLNKHCFSLLSVWLKEALQPPGFPSLRVTTEQKHNFSQQMLRERVNKRRVKEIVKEFTLLCRGLHGTEYTAEY</sequence>
<organism evidence="12">
    <name type="scientific">Tetraodon nigroviridis</name>
    <name type="common">Spotted green pufferfish</name>
    <name type="synonym">Chelonodon nigroviridis</name>
    <dbReference type="NCBI Taxonomy" id="99883"/>
    <lineage>
        <taxon>Eukaryota</taxon>
        <taxon>Metazoa</taxon>
        <taxon>Chordata</taxon>
        <taxon>Craniata</taxon>
        <taxon>Vertebrata</taxon>
        <taxon>Euteleostomi</taxon>
        <taxon>Actinopterygii</taxon>
        <taxon>Neopterygii</taxon>
        <taxon>Teleostei</taxon>
        <taxon>Neoteleostei</taxon>
        <taxon>Acanthomorphata</taxon>
        <taxon>Eupercaria</taxon>
        <taxon>Tetraodontiformes</taxon>
        <taxon>Tetradontoidea</taxon>
        <taxon>Tetraodontidae</taxon>
        <taxon>Tetraodon</taxon>
    </lineage>
</organism>
<dbReference type="Pfam" id="PF08389">
    <property type="entry name" value="Xpo1"/>
    <property type="match status" value="1"/>
</dbReference>
<dbReference type="InterPro" id="IPR040520">
    <property type="entry name" value="Importin_rep_3"/>
</dbReference>
<dbReference type="Gene3D" id="1.25.10.10">
    <property type="entry name" value="Leucine-rich Repeat Variant"/>
    <property type="match status" value="1"/>
</dbReference>
<comment type="subcellular location">
    <subcellularLocation>
        <location evidence="2">Cytoplasm</location>
    </subcellularLocation>
    <subcellularLocation>
        <location evidence="1">Nucleus</location>
    </subcellularLocation>
</comment>
<dbReference type="Pfam" id="PF18773">
    <property type="entry name" value="Importin_rep"/>
    <property type="match status" value="1"/>
</dbReference>
<dbReference type="Pfam" id="PF24138">
    <property type="entry name" value="TPR_TNPO3_IPO13_2nd"/>
    <property type="match status" value="1"/>
</dbReference>
<comment type="caution">
    <text evidence="12">The sequence shown here is derived from an EMBL/GenBank/DDBJ whole genome shotgun (WGS) entry which is preliminary data.</text>
</comment>
<evidence type="ECO:0000256" key="8">
    <source>
        <dbReference type="ARBA" id="ARBA00022927"/>
    </source>
</evidence>
<feature type="non-terminal residue" evidence="12">
    <location>
        <position position="1"/>
    </location>
</feature>
<evidence type="ECO:0000256" key="2">
    <source>
        <dbReference type="ARBA" id="ARBA00004496"/>
    </source>
</evidence>
<keyword evidence="6" id="KW-0963">Cytoplasm</keyword>